<feature type="transmembrane region" description="Helical" evidence="6">
    <location>
        <begin position="366"/>
        <end position="385"/>
    </location>
</feature>
<keyword evidence="4 6" id="KW-1133">Transmembrane helix</keyword>
<feature type="transmembrane region" description="Helical" evidence="6">
    <location>
        <begin position="115"/>
        <end position="133"/>
    </location>
</feature>
<dbReference type="OrthoDB" id="5194565at2"/>
<evidence type="ECO:0000256" key="5">
    <source>
        <dbReference type="ARBA" id="ARBA00023136"/>
    </source>
</evidence>
<feature type="transmembrane region" description="Helical" evidence="6">
    <location>
        <begin position="12"/>
        <end position="37"/>
    </location>
</feature>
<reference evidence="8" key="1">
    <citation type="submission" date="2016-10" db="EMBL/GenBank/DDBJ databases">
        <authorList>
            <person name="Varghese N."/>
            <person name="Submissions S."/>
        </authorList>
    </citation>
    <scope>NUCLEOTIDE SEQUENCE [LARGE SCALE GENOMIC DNA]</scope>
    <source>
        <strain evidence="8">DSM 45413</strain>
    </source>
</reference>
<proteinExistence type="predicted"/>
<protein>
    <submittedName>
        <fullName evidence="7">Membrane protein involved in the export of O-antigen and teichoic acid</fullName>
    </submittedName>
</protein>
<dbReference type="RefSeq" id="WP_091948040.1">
    <property type="nucleotide sequence ID" value="NZ_FOEE01000016.1"/>
</dbReference>
<feature type="transmembrane region" description="Helical" evidence="6">
    <location>
        <begin position="391"/>
        <end position="409"/>
    </location>
</feature>
<dbReference type="PANTHER" id="PTHR30250:SF26">
    <property type="entry name" value="PSMA PROTEIN"/>
    <property type="match status" value="1"/>
</dbReference>
<feature type="transmembrane region" description="Helical" evidence="6">
    <location>
        <begin position="257"/>
        <end position="278"/>
    </location>
</feature>
<feature type="transmembrane region" description="Helical" evidence="6">
    <location>
        <begin position="290"/>
        <end position="313"/>
    </location>
</feature>
<evidence type="ECO:0000256" key="2">
    <source>
        <dbReference type="ARBA" id="ARBA00022475"/>
    </source>
</evidence>
<dbReference type="STRING" id="673521.SAMN05660991_04094"/>
<comment type="subcellular location">
    <subcellularLocation>
        <location evidence="1">Cell membrane</location>
        <topology evidence="1">Multi-pass membrane protein</topology>
    </subcellularLocation>
</comment>
<organism evidence="7 8">
    <name type="scientific">Trujillonella endophytica</name>
    <dbReference type="NCBI Taxonomy" id="673521"/>
    <lineage>
        <taxon>Bacteria</taxon>
        <taxon>Bacillati</taxon>
        <taxon>Actinomycetota</taxon>
        <taxon>Actinomycetes</taxon>
        <taxon>Geodermatophilales</taxon>
        <taxon>Geodermatophilaceae</taxon>
        <taxon>Trujillonella</taxon>
    </lineage>
</organism>
<evidence type="ECO:0000256" key="6">
    <source>
        <dbReference type="SAM" id="Phobius"/>
    </source>
</evidence>
<evidence type="ECO:0000256" key="3">
    <source>
        <dbReference type="ARBA" id="ARBA00022692"/>
    </source>
</evidence>
<evidence type="ECO:0000313" key="7">
    <source>
        <dbReference type="EMBL" id="SEP22835.1"/>
    </source>
</evidence>
<keyword evidence="5 6" id="KW-0472">Membrane</keyword>
<feature type="transmembrane region" description="Helical" evidence="6">
    <location>
        <begin position="218"/>
        <end position="245"/>
    </location>
</feature>
<feature type="transmembrane region" description="Helical" evidence="6">
    <location>
        <begin position="154"/>
        <end position="171"/>
    </location>
</feature>
<dbReference type="InterPro" id="IPR050833">
    <property type="entry name" value="Poly_Biosynth_Transport"/>
</dbReference>
<keyword evidence="2" id="KW-1003">Cell membrane</keyword>
<sequence>MRPLLRRGVAGRLVLGLGDAAVASIGNLGVSILAARSTSLHEFGVFATTMLILILATLLSRAAHGDVLVLRSAGDREDVVTDLRYSLASVVSITSVVGGVIATAGLVLLPLGVDPGLALTVVVAGAALPLLCVQDHLRWIEYARGAPSRALVNNLIWTVASIVLFLIAQGVGDGPLPAAVCVLLWVGGAVPAVVFAGVRGRISLRFSRSEWLRSHRGLAGNLVLDFSLTQATAQAATLVVAALAGPLEMAFIRKGQIWLGPATVAITGLLAALQPLLARRTATHGNRSTVRLAAGVGLAAGAGLLAYGGLVVWLPETLAEAVVGPGWADVRPYLWPLAVQAAAGMLGGCLGLALRTTGQIGAQVRWRLFLAPVSLGIVTLVTAVAGGRAGMWALAGGGLLTTAAWALLLRRGGSVPVPLAADASGGGGGGHE</sequence>
<dbReference type="AlphaFoldDB" id="A0A1H8W5A5"/>
<keyword evidence="3 6" id="KW-0812">Transmembrane</keyword>
<gene>
    <name evidence="7" type="ORF">SAMN05660991_04094</name>
</gene>
<dbReference type="EMBL" id="FOEE01000016">
    <property type="protein sequence ID" value="SEP22835.1"/>
    <property type="molecule type" value="Genomic_DNA"/>
</dbReference>
<accession>A0A1H8W5A5</accession>
<evidence type="ECO:0000256" key="1">
    <source>
        <dbReference type="ARBA" id="ARBA00004651"/>
    </source>
</evidence>
<evidence type="ECO:0000313" key="8">
    <source>
        <dbReference type="Proteomes" id="UP000198960"/>
    </source>
</evidence>
<feature type="transmembrane region" description="Helical" evidence="6">
    <location>
        <begin position="177"/>
        <end position="198"/>
    </location>
</feature>
<evidence type="ECO:0000256" key="4">
    <source>
        <dbReference type="ARBA" id="ARBA00022989"/>
    </source>
</evidence>
<feature type="transmembrane region" description="Helical" evidence="6">
    <location>
        <begin position="43"/>
        <end position="64"/>
    </location>
</feature>
<dbReference type="Proteomes" id="UP000198960">
    <property type="component" value="Unassembled WGS sequence"/>
</dbReference>
<dbReference type="PANTHER" id="PTHR30250">
    <property type="entry name" value="PST FAMILY PREDICTED COLANIC ACID TRANSPORTER"/>
    <property type="match status" value="1"/>
</dbReference>
<name>A0A1H8W5A5_9ACTN</name>
<keyword evidence="8" id="KW-1185">Reference proteome</keyword>
<dbReference type="GO" id="GO:0005886">
    <property type="term" value="C:plasma membrane"/>
    <property type="evidence" value="ECO:0007669"/>
    <property type="project" value="UniProtKB-SubCell"/>
</dbReference>
<feature type="transmembrane region" description="Helical" evidence="6">
    <location>
        <begin position="85"/>
        <end position="109"/>
    </location>
</feature>
<feature type="transmembrane region" description="Helical" evidence="6">
    <location>
        <begin position="333"/>
        <end position="354"/>
    </location>
</feature>